<protein>
    <submittedName>
        <fullName evidence="2">Uncharacterized protein</fullName>
    </submittedName>
</protein>
<proteinExistence type="predicted"/>
<gene>
    <name evidence="2" type="ORF">B296_00036654</name>
</gene>
<name>A0A426Z6L8_ENSVE</name>
<sequence length="83" mass="9451">MPRGVRCAAGGGDRIPRPSSLPPRPRIANPRRVTDRREILTPAEELPWRRRLYRRTCCVTRGIGGRRCLSFKELVPSANDLWG</sequence>
<comment type="caution">
    <text evidence="2">The sequence shown here is derived from an EMBL/GenBank/DDBJ whole genome shotgun (WGS) entry which is preliminary data.</text>
</comment>
<accession>A0A426Z6L8</accession>
<reference evidence="2 3" key="1">
    <citation type="journal article" date="2014" name="Agronomy (Basel)">
        <title>A Draft Genome Sequence for Ensete ventricosum, the Drought-Tolerant Tree Against Hunger.</title>
        <authorList>
            <person name="Harrison J."/>
            <person name="Moore K.A."/>
            <person name="Paszkiewicz K."/>
            <person name="Jones T."/>
            <person name="Grant M."/>
            <person name="Ambacheew D."/>
            <person name="Muzemil S."/>
            <person name="Studholme D.J."/>
        </authorList>
    </citation>
    <scope>NUCLEOTIDE SEQUENCE [LARGE SCALE GENOMIC DNA]</scope>
</reference>
<evidence type="ECO:0000256" key="1">
    <source>
        <dbReference type="SAM" id="MobiDB-lite"/>
    </source>
</evidence>
<dbReference type="AlphaFoldDB" id="A0A426Z6L8"/>
<evidence type="ECO:0000313" key="2">
    <source>
        <dbReference type="EMBL" id="RRT59627.1"/>
    </source>
</evidence>
<dbReference type="EMBL" id="AMZH03008137">
    <property type="protein sequence ID" value="RRT59627.1"/>
    <property type="molecule type" value="Genomic_DNA"/>
</dbReference>
<feature type="region of interest" description="Disordered" evidence="1">
    <location>
        <begin position="1"/>
        <end position="31"/>
    </location>
</feature>
<organism evidence="2 3">
    <name type="scientific">Ensete ventricosum</name>
    <name type="common">Abyssinian banana</name>
    <name type="synonym">Musa ensete</name>
    <dbReference type="NCBI Taxonomy" id="4639"/>
    <lineage>
        <taxon>Eukaryota</taxon>
        <taxon>Viridiplantae</taxon>
        <taxon>Streptophyta</taxon>
        <taxon>Embryophyta</taxon>
        <taxon>Tracheophyta</taxon>
        <taxon>Spermatophyta</taxon>
        <taxon>Magnoliopsida</taxon>
        <taxon>Liliopsida</taxon>
        <taxon>Zingiberales</taxon>
        <taxon>Musaceae</taxon>
        <taxon>Ensete</taxon>
    </lineage>
</organism>
<evidence type="ECO:0000313" key="3">
    <source>
        <dbReference type="Proteomes" id="UP000287651"/>
    </source>
</evidence>
<dbReference type="Proteomes" id="UP000287651">
    <property type="component" value="Unassembled WGS sequence"/>
</dbReference>